<dbReference type="PANTHER" id="PTHR45197">
    <property type="entry name" value="SYNTHASE, PUTATIVE (AFU_ORTHOLOGUE AFUA_7G04190)-RELATED"/>
    <property type="match status" value="1"/>
</dbReference>
<evidence type="ECO:0000256" key="11">
    <source>
        <dbReference type="ARBA" id="ARBA00022989"/>
    </source>
</evidence>
<keyword evidence="12" id="KW-0443">Lipid metabolism</keyword>
<keyword evidence="17" id="KW-1185">Reference proteome</keyword>
<evidence type="ECO:0000256" key="12">
    <source>
        <dbReference type="ARBA" id="ARBA00023098"/>
    </source>
</evidence>
<dbReference type="GO" id="GO:0016020">
    <property type="term" value="C:membrane"/>
    <property type="evidence" value="ECO:0007669"/>
    <property type="project" value="UniProtKB-SubCell"/>
</dbReference>
<evidence type="ECO:0000313" key="16">
    <source>
        <dbReference type="EMBL" id="KAJ3484290.1"/>
    </source>
</evidence>
<keyword evidence="8" id="KW-0949">S-adenosyl-L-methionine</keyword>
<evidence type="ECO:0000256" key="13">
    <source>
        <dbReference type="ARBA" id="ARBA00023136"/>
    </source>
</evidence>
<comment type="subcellular location">
    <subcellularLocation>
        <location evidence="1">Membrane</location>
        <topology evidence="1">Multi-pass membrane protein</topology>
    </subcellularLocation>
</comment>
<evidence type="ECO:0000256" key="1">
    <source>
        <dbReference type="ARBA" id="ARBA00004141"/>
    </source>
</evidence>
<evidence type="ECO:0000256" key="5">
    <source>
        <dbReference type="ARBA" id="ARBA00022516"/>
    </source>
</evidence>
<keyword evidence="11 15" id="KW-1133">Transmembrane helix</keyword>
<keyword evidence="6" id="KW-0489">Methyltransferase</keyword>
<proteinExistence type="inferred from homology"/>
<accession>A0AAD5V303</accession>
<evidence type="ECO:0000256" key="6">
    <source>
        <dbReference type="ARBA" id="ARBA00022603"/>
    </source>
</evidence>
<evidence type="ECO:0000256" key="9">
    <source>
        <dbReference type="ARBA" id="ARBA00022692"/>
    </source>
</evidence>
<dbReference type="PANTHER" id="PTHR45197:SF1">
    <property type="entry name" value="SPHINGOLIPID C9-METHYLTRANSFERASE A-RELATED"/>
    <property type="match status" value="1"/>
</dbReference>
<keyword evidence="5" id="KW-0444">Lipid biosynthesis</keyword>
<dbReference type="AlphaFoldDB" id="A0AAD5V303"/>
<keyword evidence="7" id="KW-0808">Transferase</keyword>
<keyword evidence="9 15" id="KW-0812">Transmembrane</keyword>
<dbReference type="EC" id="2.1.1.317" evidence="14"/>
<evidence type="ECO:0000256" key="7">
    <source>
        <dbReference type="ARBA" id="ARBA00022679"/>
    </source>
</evidence>
<dbReference type="CDD" id="cd02440">
    <property type="entry name" value="AdoMet_MTases"/>
    <property type="match status" value="1"/>
</dbReference>
<dbReference type="Gene3D" id="3.40.50.150">
    <property type="entry name" value="Vaccinia Virus protein VP39"/>
    <property type="match status" value="1"/>
</dbReference>
<gene>
    <name evidence="16" type="ORF">NLI96_g5741</name>
</gene>
<comment type="similarity">
    <text evidence="4">Belongs to the CFA/CMAS family.</text>
</comment>
<dbReference type="SUPFAM" id="SSF53335">
    <property type="entry name" value="S-adenosyl-L-methionine-dependent methyltransferases"/>
    <property type="match status" value="1"/>
</dbReference>
<comment type="pathway">
    <text evidence="3">Sphingolipid metabolism.</text>
</comment>
<evidence type="ECO:0000256" key="8">
    <source>
        <dbReference type="ARBA" id="ARBA00022691"/>
    </source>
</evidence>
<name>A0AAD5V303_9APHY</name>
<evidence type="ECO:0000256" key="14">
    <source>
        <dbReference type="ARBA" id="ARBA00039020"/>
    </source>
</evidence>
<sequence length="503" mass="57635">MSYYSVRKTDTPAIKNAPLEGLAEGNGSFNNVHLAILVIVVPWLAKRVLPVVNRGGFKTYLFMLVLLGVPTTIAYWTAMSAFGRRKNEKILLPGRAIEEYLTINDEELKKKYHGTNKIPMQVFHDAYFEGKIDFKGIHFMASYHIKFCTHYSTRPGDVLDILEQRHDWAKMVMTPELFKYVLFTLIPEVIKHTEEQDSEQVRDHYDRGDDFYGWFLGPRMIYTSGVVTDLTREETLEELQDNKLKVVCEKLDLKPEDHLLDIGCGWGTLAAFAHKNYGCKVTGVTLARNQTAFGNERILKNGGDPDRAKIVCTDARYIPGGRGAYTKIASLEMAEHVGIRRYQSFLRQVYNLLDDDGVFFFQVAGLRPHWQYEDLIWGLFMNKYIFPGADASCSLGWVVSQVEKAGFEVKNIDVLGVHYSATIYRWYKNWLANKDAVIEKYGDRWYRIWVFFLAYSVIIARNGGSSVFQLTLHKNLNAYPRILGVPNHNSIHVTPKVEISPVE</sequence>
<dbReference type="InterPro" id="IPR029063">
    <property type="entry name" value="SAM-dependent_MTases_sf"/>
</dbReference>
<dbReference type="Proteomes" id="UP001212997">
    <property type="component" value="Unassembled WGS sequence"/>
</dbReference>
<evidence type="ECO:0000256" key="4">
    <source>
        <dbReference type="ARBA" id="ARBA00010815"/>
    </source>
</evidence>
<evidence type="ECO:0000256" key="2">
    <source>
        <dbReference type="ARBA" id="ARBA00004760"/>
    </source>
</evidence>
<protein>
    <recommendedName>
        <fullName evidence="14">sphingolipid C(9)-methyltransferase</fullName>
        <ecNumber evidence="14">2.1.1.317</ecNumber>
    </recommendedName>
</protein>
<feature type="transmembrane region" description="Helical" evidence="15">
    <location>
        <begin position="57"/>
        <end position="78"/>
    </location>
</feature>
<keyword evidence="13 15" id="KW-0472">Membrane</keyword>
<dbReference type="InterPro" id="IPR052290">
    <property type="entry name" value="Sphingo_C9-MT"/>
</dbReference>
<dbReference type="EMBL" id="JANAWD010000195">
    <property type="protein sequence ID" value="KAJ3484290.1"/>
    <property type="molecule type" value="Genomic_DNA"/>
</dbReference>
<dbReference type="GO" id="GO:0008168">
    <property type="term" value="F:methyltransferase activity"/>
    <property type="evidence" value="ECO:0007669"/>
    <property type="project" value="UniProtKB-KW"/>
</dbReference>
<keyword evidence="10" id="KW-0746">Sphingolipid metabolism</keyword>
<evidence type="ECO:0000256" key="10">
    <source>
        <dbReference type="ARBA" id="ARBA00022919"/>
    </source>
</evidence>
<dbReference type="GO" id="GO:0032259">
    <property type="term" value="P:methylation"/>
    <property type="evidence" value="ECO:0007669"/>
    <property type="project" value="UniProtKB-KW"/>
</dbReference>
<dbReference type="Pfam" id="PF02353">
    <property type="entry name" value="CMAS"/>
    <property type="match status" value="1"/>
</dbReference>
<dbReference type="GO" id="GO:0006665">
    <property type="term" value="P:sphingolipid metabolic process"/>
    <property type="evidence" value="ECO:0007669"/>
    <property type="project" value="UniProtKB-KW"/>
</dbReference>
<comment type="pathway">
    <text evidence="2">Lipid metabolism; sphingolipid metabolism.</text>
</comment>
<reference evidence="16" key="1">
    <citation type="submission" date="2022-07" db="EMBL/GenBank/DDBJ databases">
        <title>Genome Sequence of Physisporinus lineatus.</title>
        <authorList>
            <person name="Buettner E."/>
        </authorList>
    </citation>
    <scope>NUCLEOTIDE SEQUENCE</scope>
    <source>
        <strain evidence="16">VT162</strain>
    </source>
</reference>
<evidence type="ECO:0000256" key="15">
    <source>
        <dbReference type="SAM" id="Phobius"/>
    </source>
</evidence>
<evidence type="ECO:0000313" key="17">
    <source>
        <dbReference type="Proteomes" id="UP001212997"/>
    </source>
</evidence>
<organism evidence="16 17">
    <name type="scientific">Meripilus lineatus</name>
    <dbReference type="NCBI Taxonomy" id="2056292"/>
    <lineage>
        <taxon>Eukaryota</taxon>
        <taxon>Fungi</taxon>
        <taxon>Dikarya</taxon>
        <taxon>Basidiomycota</taxon>
        <taxon>Agaricomycotina</taxon>
        <taxon>Agaricomycetes</taxon>
        <taxon>Polyporales</taxon>
        <taxon>Meripilaceae</taxon>
        <taxon>Meripilus</taxon>
    </lineage>
</organism>
<evidence type="ECO:0000256" key="3">
    <source>
        <dbReference type="ARBA" id="ARBA00004991"/>
    </source>
</evidence>
<comment type="caution">
    <text evidence="16">The sequence shown here is derived from an EMBL/GenBank/DDBJ whole genome shotgun (WGS) entry which is preliminary data.</text>
</comment>